<dbReference type="Gene3D" id="3.90.1750.20">
    <property type="entry name" value="Putative Large Serine Recombinase, Chain B, Domain 2"/>
    <property type="match status" value="1"/>
</dbReference>
<evidence type="ECO:0000259" key="1">
    <source>
        <dbReference type="PROSITE" id="PS51736"/>
    </source>
</evidence>
<dbReference type="InterPro" id="IPR025827">
    <property type="entry name" value="Zn_ribbon_recom_dom"/>
</dbReference>
<dbReference type="CDD" id="cd00338">
    <property type="entry name" value="Ser_Recombinase"/>
    <property type="match status" value="1"/>
</dbReference>
<dbReference type="PROSITE" id="PS51737">
    <property type="entry name" value="RECOMBINASE_DNA_BIND"/>
    <property type="match status" value="1"/>
</dbReference>
<proteinExistence type="predicted"/>
<dbReference type="SMART" id="SM00857">
    <property type="entry name" value="Resolvase"/>
    <property type="match status" value="1"/>
</dbReference>
<dbReference type="GO" id="GO:0000150">
    <property type="term" value="F:DNA strand exchange activity"/>
    <property type="evidence" value="ECO:0007669"/>
    <property type="project" value="InterPro"/>
</dbReference>
<dbReference type="PANTHER" id="PTHR30461">
    <property type="entry name" value="DNA-INVERTASE FROM LAMBDOID PROPHAGE"/>
    <property type="match status" value="1"/>
</dbReference>
<evidence type="ECO:0000313" key="4">
    <source>
        <dbReference type="Proteomes" id="UP000234891"/>
    </source>
</evidence>
<feature type="domain" description="Recombinase" evidence="2">
    <location>
        <begin position="162"/>
        <end position="287"/>
    </location>
</feature>
<dbReference type="RefSeq" id="WP_101869962.1">
    <property type="nucleotide sequence ID" value="NZ_CACRUK010000039.1"/>
</dbReference>
<dbReference type="GO" id="GO:0003677">
    <property type="term" value="F:DNA binding"/>
    <property type="evidence" value="ECO:0007669"/>
    <property type="project" value="InterPro"/>
</dbReference>
<dbReference type="InterPro" id="IPR038109">
    <property type="entry name" value="DNA_bind_recomb_sf"/>
</dbReference>
<dbReference type="Pfam" id="PF07508">
    <property type="entry name" value="Recombinase"/>
    <property type="match status" value="1"/>
</dbReference>
<dbReference type="Gene3D" id="3.40.50.1390">
    <property type="entry name" value="Resolvase, N-terminal catalytic domain"/>
    <property type="match status" value="1"/>
</dbReference>
<reference evidence="3 4" key="1">
    <citation type="journal article" date="2017" name="Genome Med.">
        <title>A novel Ruminococcus gnavus clade enriched in inflammatory bowel disease patients.</title>
        <authorList>
            <person name="Hall A.B."/>
            <person name="Yassour M."/>
            <person name="Sauk J."/>
            <person name="Garner A."/>
            <person name="Jiang X."/>
            <person name="Arthur T."/>
            <person name="Lagoudas G.K."/>
            <person name="Vatanen T."/>
            <person name="Fornelos N."/>
            <person name="Wilson R."/>
            <person name="Bertha M."/>
            <person name="Cohen M."/>
            <person name="Garber J."/>
            <person name="Khalili H."/>
            <person name="Gevers D."/>
            <person name="Ananthakrishnan A.N."/>
            <person name="Kugathasan S."/>
            <person name="Lander E.S."/>
            <person name="Blainey P."/>
            <person name="Vlamakis H."/>
            <person name="Xavier R.J."/>
            <person name="Huttenhower C."/>
        </authorList>
    </citation>
    <scope>NUCLEOTIDE SEQUENCE [LARGE SCALE GENOMIC DNA]</scope>
    <source>
        <strain evidence="3 4">RJX1124</strain>
    </source>
</reference>
<dbReference type="PANTHER" id="PTHR30461:SF23">
    <property type="entry name" value="DNA RECOMBINASE-RELATED"/>
    <property type="match status" value="1"/>
</dbReference>
<dbReference type="InterPro" id="IPR036162">
    <property type="entry name" value="Resolvase-like_N_sf"/>
</dbReference>
<dbReference type="Pfam" id="PF00239">
    <property type="entry name" value="Resolvase"/>
    <property type="match status" value="1"/>
</dbReference>
<accession>A0A2N5PI25</accession>
<dbReference type="SUPFAM" id="SSF53041">
    <property type="entry name" value="Resolvase-like"/>
    <property type="match status" value="1"/>
</dbReference>
<evidence type="ECO:0000259" key="2">
    <source>
        <dbReference type="PROSITE" id="PS51737"/>
    </source>
</evidence>
<protein>
    <submittedName>
        <fullName evidence="3">Recombinase family protein</fullName>
    </submittedName>
</protein>
<gene>
    <name evidence="3" type="ORF">CDL26_01425</name>
</gene>
<dbReference type="AlphaFoldDB" id="A0A2N5PI25"/>
<dbReference type="InterPro" id="IPR006119">
    <property type="entry name" value="Resolv_N"/>
</dbReference>
<sequence length="538" mass="62484">MYEKILRVAAYARVSTDKEDQSNSLSSQRSYFAEFITNHENWKLSDVYYDEGISGTQTKNRTGFNQMIQDALNGELDLIITKEVCRFARNTVDTLSYTRQLKEAGVGVIFTIDNIDTRDSDGELRLTIMASIAQEESRKTSERVRWGQKRQMEKGVVFGRDLLGYTVHNGKLFINEEEVPVVKAIFHKYVNEGKGTHVIARELLEEGMRPKRIALWSNTVILRVLRNEKYVGDLLQKKTYTPNYLTHAKKYNHGEEDMVYLKNHHEPIIDRELWERTQEELKRRSPSEEQKSKHSNRYWCSGKIRCAECGSRFVSRTKNLKNGGVYRAWRCHSAANHGALKKDADGKNVGCGNSSINERALKTCMNYCITFVQGEKDTLKKEILEDISKLQKESEKKMNSKKIQKKIEKLEMKKRQSIDLMLEGLITKEDLKKQTDWYNEELENLNIQLAEALSKDKVQSRQVNDMEQYIQALDEIMDIGENSELLYKEVLDYIEVHKGGVLDIWLKCIPVGIRLKIRTSGKREFFKTEILETSFIEK</sequence>
<dbReference type="Pfam" id="PF13408">
    <property type="entry name" value="Zn_ribbon_recom"/>
    <property type="match status" value="1"/>
</dbReference>
<name>A0A2N5PI25_MEDGN</name>
<evidence type="ECO:0000313" key="3">
    <source>
        <dbReference type="EMBL" id="PLT74757.1"/>
    </source>
</evidence>
<dbReference type="InterPro" id="IPR050639">
    <property type="entry name" value="SSR_resolvase"/>
</dbReference>
<dbReference type="EMBL" id="NIHS01000002">
    <property type="protein sequence ID" value="PLT74757.1"/>
    <property type="molecule type" value="Genomic_DNA"/>
</dbReference>
<dbReference type="InterPro" id="IPR011109">
    <property type="entry name" value="DNA_bind_recombinase_dom"/>
</dbReference>
<dbReference type="Proteomes" id="UP000234891">
    <property type="component" value="Unassembled WGS sequence"/>
</dbReference>
<comment type="caution">
    <text evidence="3">The sequence shown here is derived from an EMBL/GenBank/DDBJ whole genome shotgun (WGS) entry which is preliminary data.</text>
</comment>
<organism evidence="3 4">
    <name type="scientific">Mediterraneibacter gnavus</name>
    <name type="common">Ruminococcus gnavus</name>
    <dbReference type="NCBI Taxonomy" id="33038"/>
    <lineage>
        <taxon>Bacteria</taxon>
        <taxon>Bacillati</taxon>
        <taxon>Bacillota</taxon>
        <taxon>Clostridia</taxon>
        <taxon>Lachnospirales</taxon>
        <taxon>Lachnospiraceae</taxon>
        <taxon>Mediterraneibacter</taxon>
    </lineage>
</organism>
<feature type="domain" description="Resolvase/invertase-type recombinase catalytic" evidence="1">
    <location>
        <begin position="7"/>
        <end position="155"/>
    </location>
</feature>
<dbReference type="PROSITE" id="PS51736">
    <property type="entry name" value="RECOMBINASES_3"/>
    <property type="match status" value="1"/>
</dbReference>